<dbReference type="InterPro" id="IPR009003">
    <property type="entry name" value="Peptidase_S1_PA"/>
</dbReference>
<gene>
    <name evidence="1" type="ORF">GCM10011309_05740</name>
</gene>
<organism evidence="1 2">
    <name type="scientific">Litorimonas cladophorae</name>
    <dbReference type="NCBI Taxonomy" id="1220491"/>
    <lineage>
        <taxon>Bacteria</taxon>
        <taxon>Pseudomonadati</taxon>
        <taxon>Pseudomonadota</taxon>
        <taxon>Alphaproteobacteria</taxon>
        <taxon>Maricaulales</taxon>
        <taxon>Robiginitomaculaceae</taxon>
    </lineage>
</organism>
<reference evidence="1 2" key="1">
    <citation type="journal article" date="2014" name="Int. J. Syst. Evol. Microbiol.">
        <title>Complete genome sequence of Corynebacterium casei LMG S-19264T (=DSM 44701T), isolated from a smear-ripened cheese.</title>
        <authorList>
            <consortium name="US DOE Joint Genome Institute (JGI-PGF)"/>
            <person name="Walter F."/>
            <person name="Albersmeier A."/>
            <person name="Kalinowski J."/>
            <person name="Ruckert C."/>
        </authorList>
    </citation>
    <scope>NUCLEOTIDE SEQUENCE [LARGE SCALE GENOMIC DNA]</scope>
    <source>
        <strain evidence="1 2">KCTC 23968</strain>
    </source>
</reference>
<evidence type="ECO:0008006" key="3">
    <source>
        <dbReference type="Google" id="ProtNLM"/>
    </source>
</evidence>
<dbReference type="EMBL" id="BMYV01000001">
    <property type="protein sequence ID" value="GGX59067.1"/>
    <property type="molecule type" value="Genomic_DNA"/>
</dbReference>
<dbReference type="SUPFAM" id="SSF50494">
    <property type="entry name" value="Trypsin-like serine proteases"/>
    <property type="match status" value="1"/>
</dbReference>
<sequence>MLRLRCAYQVNISLQSRIAVLDIADPKYDYALAAGHAVPEDRPCDAQDFNGVSERVDIIRFPPNYRAGEKSDWAVIRFPRIDNPNLVRYRLEPLADLENLEGVEVRFAKALGLSENSQKCRLTLLRFSETDQKVAHDCRGVPGQSGSPVTRIVGGEHRLVGINVGRIWMFESPQTGRPDRKGYINLFDQRIIEDIGDLIAEIQGSET</sequence>
<keyword evidence="2" id="KW-1185">Reference proteome</keyword>
<comment type="caution">
    <text evidence="1">The sequence shown here is derived from an EMBL/GenBank/DDBJ whole genome shotgun (WGS) entry which is preliminary data.</text>
</comment>
<dbReference type="AlphaFoldDB" id="A0A918KCZ6"/>
<evidence type="ECO:0000313" key="2">
    <source>
        <dbReference type="Proteomes" id="UP000600865"/>
    </source>
</evidence>
<proteinExistence type="predicted"/>
<dbReference type="RefSeq" id="WP_189581039.1">
    <property type="nucleotide sequence ID" value="NZ_BMYV01000001.1"/>
</dbReference>
<name>A0A918KCZ6_9PROT</name>
<protein>
    <recommendedName>
        <fullName evidence="3">Serine protease</fullName>
    </recommendedName>
</protein>
<evidence type="ECO:0000313" key="1">
    <source>
        <dbReference type="EMBL" id="GGX59067.1"/>
    </source>
</evidence>
<accession>A0A918KCZ6</accession>
<dbReference type="Proteomes" id="UP000600865">
    <property type="component" value="Unassembled WGS sequence"/>
</dbReference>